<evidence type="ECO:0000313" key="3">
    <source>
        <dbReference type="Proteomes" id="UP000054560"/>
    </source>
</evidence>
<evidence type="ECO:0000259" key="1">
    <source>
        <dbReference type="PROSITE" id="PS50011"/>
    </source>
</evidence>
<dbReference type="InterPro" id="IPR008271">
    <property type="entry name" value="Ser/Thr_kinase_AS"/>
</dbReference>
<keyword evidence="3" id="KW-1185">Reference proteome</keyword>
<dbReference type="eggNOG" id="KOG0033">
    <property type="taxonomic scope" value="Eukaryota"/>
</dbReference>
<dbReference type="Gene3D" id="1.10.510.10">
    <property type="entry name" value="Transferase(Phosphotransferase) domain 1"/>
    <property type="match status" value="1"/>
</dbReference>
<dbReference type="Pfam" id="PF00069">
    <property type="entry name" value="Pkinase"/>
    <property type="match status" value="1"/>
</dbReference>
<protein>
    <recommendedName>
        <fullName evidence="1">Protein kinase domain-containing protein</fullName>
    </recommendedName>
</protein>
<dbReference type="InterPro" id="IPR000719">
    <property type="entry name" value="Prot_kinase_dom"/>
</dbReference>
<dbReference type="SUPFAM" id="SSF56112">
    <property type="entry name" value="Protein kinase-like (PK-like)"/>
    <property type="match status" value="1"/>
</dbReference>
<organism evidence="2 3">
    <name type="scientific">Sphaeroforma arctica JP610</name>
    <dbReference type="NCBI Taxonomy" id="667725"/>
    <lineage>
        <taxon>Eukaryota</taxon>
        <taxon>Ichthyosporea</taxon>
        <taxon>Ichthyophonida</taxon>
        <taxon>Sphaeroforma</taxon>
    </lineage>
</organism>
<dbReference type="PANTHER" id="PTHR24347">
    <property type="entry name" value="SERINE/THREONINE-PROTEIN KINASE"/>
    <property type="match status" value="1"/>
</dbReference>
<dbReference type="PROSITE" id="PS00108">
    <property type="entry name" value="PROTEIN_KINASE_ST"/>
    <property type="match status" value="1"/>
</dbReference>
<dbReference type="STRING" id="667725.A0A0L0FB71"/>
<dbReference type="AlphaFoldDB" id="A0A0L0FB71"/>
<dbReference type="GO" id="GO:0004672">
    <property type="term" value="F:protein kinase activity"/>
    <property type="evidence" value="ECO:0007669"/>
    <property type="project" value="InterPro"/>
</dbReference>
<dbReference type="Proteomes" id="UP000054560">
    <property type="component" value="Unassembled WGS sequence"/>
</dbReference>
<proteinExistence type="predicted"/>
<dbReference type="PROSITE" id="PS50011">
    <property type="entry name" value="PROTEIN_KINASE_DOM"/>
    <property type="match status" value="1"/>
</dbReference>
<dbReference type="GeneID" id="25914601"/>
<sequence length="85" mass="9545">MLRQVCEALRHLHSRGICHNDVKPENLLLTSRASNASLKLVDFGTSIFMDEPVLFDKPSGTAAYRSPETICHQPSERSIDMWAFG</sequence>
<feature type="domain" description="Protein kinase" evidence="1">
    <location>
        <begin position="1"/>
        <end position="85"/>
    </location>
</feature>
<accession>A0A0L0FB71</accession>
<dbReference type="EMBL" id="KQ245739">
    <property type="protein sequence ID" value="KNC73343.1"/>
    <property type="molecule type" value="Genomic_DNA"/>
</dbReference>
<dbReference type="InterPro" id="IPR011009">
    <property type="entry name" value="Kinase-like_dom_sf"/>
</dbReference>
<evidence type="ECO:0000313" key="2">
    <source>
        <dbReference type="EMBL" id="KNC73343.1"/>
    </source>
</evidence>
<dbReference type="RefSeq" id="XP_014147245.1">
    <property type="nucleotide sequence ID" value="XM_014291770.1"/>
</dbReference>
<gene>
    <name evidence="2" type="ORF">SARC_14097</name>
</gene>
<reference evidence="2 3" key="1">
    <citation type="submission" date="2011-02" db="EMBL/GenBank/DDBJ databases">
        <title>The Genome Sequence of Sphaeroforma arctica JP610.</title>
        <authorList>
            <consortium name="The Broad Institute Genome Sequencing Platform"/>
            <person name="Russ C."/>
            <person name="Cuomo C."/>
            <person name="Young S.K."/>
            <person name="Zeng Q."/>
            <person name="Gargeya S."/>
            <person name="Alvarado L."/>
            <person name="Berlin A."/>
            <person name="Chapman S.B."/>
            <person name="Chen Z."/>
            <person name="Freedman E."/>
            <person name="Gellesch M."/>
            <person name="Goldberg J."/>
            <person name="Griggs A."/>
            <person name="Gujja S."/>
            <person name="Heilman E."/>
            <person name="Heiman D."/>
            <person name="Howarth C."/>
            <person name="Mehta T."/>
            <person name="Neiman D."/>
            <person name="Pearson M."/>
            <person name="Roberts A."/>
            <person name="Saif S."/>
            <person name="Shea T."/>
            <person name="Shenoy N."/>
            <person name="Sisk P."/>
            <person name="Stolte C."/>
            <person name="Sykes S."/>
            <person name="White J."/>
            <person name="Yandava C."/>
            <person name="Burger G."/>
            <person name="Gray M.W."/>
            <person name="Holland P.W.H."/>
            <person name="King N."/>
            <person name="Lang F.B.F."/>
            <person name="Roger A.J."/>
            <person name="Ruiz-Trillo I."/>
            <person name="Haas B."/>
            <person name="Nusbaum C."/>
            <person name="Birren B."/>
        </authorList>
    </citation>
    <scope>NUCLEOTIDE SEQUENCE [LARGE SCALE GENOMIC DNA]</scope>
    <source>
        <strain evidence="2 3">JP610</strain>
    </source>
</reference>
<name>A0A0L0FB71_9EUKA</name>
<dbReference type="OrthoDB" id="10252171at2759"/>
<dbReference type="GO" id="GO:0005524">
    <property type="term" value="F:ATP binding"/>
    <property type="evidence" value="ECO:0007669"/>
    <property type="project" value="InterPro"/>
</dbReference>